<reference evidence="1" key="1">
    <citation type="submission" date="2014-05" db="EMBL/GenBank/DDBJ databases">
        <title>The transcriptome of the halophilic microalga Tetraselmis sp. GSL018 isolated from the Great Salt Lake, Utah.</title>
        <authorList>
            <person name="Jinkerson R.E."/>
            <person name="D'Adamo S."/>
            <person name="Posewitz M.C."/>
        </authorList>
    </citation>
    <scope>NUCLEOTIDE SEQUENCE</scope>
    <source>
        <strain evidence="1">GSL018</strain>
    </source>
</reference>
<name>A0A061S5J7_9CHLO</name>
<dbReference type="AlphaFoldDB" id="A0A061S5J7"/>
<accession>A0A061S5J7</accession>
<evidence type="ECO:0000313" key="1">
    <source>
        <dbReference type="EMBL" id="JAC78130.1"/>
    </source>
</evidence>
<gene>
    <name evidence="1" type="ORF">TSPGSL018_15960</name>
</gene>
<proteinExistence type="predicted"/>
<sequence length="103" mass="11255">MPMFALCFLGTNTCSLGRNRRQYQDHSKPSAPPVHIQCRLCALLCAQLEREPAVISTISPETSSDHMGCSSPSRSLISRRILAAVSSTLRYVWSTTNQSGLAS</sequence>
<protein>
    <submittedName>
        <fullName evidence="1">Uncharacterized protein</fullName>
    </submittedName>
</protein>
<dbReference type="EMBL" id="GBEZ01007323">
    <property type="protein sequence ID" value="JAC78130.1"/>
    <property type="molecule type" value="Transcribed_RNA"/>
</dbReference>
<organism evidence="1">
    <name type="scientific">Tetraselmis sp. GSL018</name>
    <dbReference type="NCBI Taxonomy" id="582737"/>
    <lineage>
        <taxon>Eukaryota</taxon>
        <taxon>Viridiplantae</taxon>
        <taxon>Chlorophyta</taxon>
        <taxon>core chlorophytes</taxon>
        <taxon>Chlorodendrophyceae</taxon>
        <taxon>Chlorodendrales</taxon>
        <taxon>Chlorodendraceae</taxon>
        <taxon>Tetraselmis</taxon>
    </lineage>
</organism>